<evidence type="ECO:0000256" key="1">
    <source>
        <dbReference type="SAM" id="Phobius"/>
    </source>
</evidence>
<gene>
    <name evidence="2" type="ordered locus">Amet_3573</name>
</gene>
<accession>A6TU27</accession>
<evidence type="ECO:0000313" key="2">
    <source>
        <dbReference type="EMBL" id="ABR49695.1"/>
    </source>
</evidence>
<keyword evidence="1" id="KW-0812">Transmembrane</keyword>
<feature type="transmembrane region" description="Helical" evidence="1">
    <location>
        <begin position="80"/>
        <end position="100"/>
    </location>
</feature>
<dbReference type="Pfam" id="PF06961">
    <property type="entry name" value="DUF1294"/>
    <property type="match status" value="1"/>
</dbReference>
<keyword evidence="1" id="KW-0472">Membrane</keyword>
<reference evidence="3" key="1">
    <citation type="journal article" date="2016" name="Genome Announc.">
        <title>Complete genome sequence of Alkaliphilus metalliredigens strain QYMF, an alkaliphilic and metal-reducing bacterium isolated from borax-contaminated leachate ponds.</title>
        <authorList>
            <person name="Hwang C."/>
            <person name="Copeland A."/>
            <person name="Lucas S."/>
            <person name="Lapidus A."/>
            <person name="Barry K."/>
            <person name="Detter J.C."/>
            <person name="Glavina Del Rio T."/>
            <person name="Hammon N."/>
            <person name="Israni S."/>
            <person name="Dalin E."/>
            <person name="Tice H."/>
            <person name="Pitluck S."/>
            <person name="Chertkov O."/>
            <person name="Brettin T."/>
            <person name="Bruce D."/>
            <person name="Han C."/>
            <person name="Schmutz J."/>
            <person name="Larimer F."/>
            <person name="Land M.L."/>
            <person name="Hauser L."/>
            <person name="Kyrpides N."/>
            <person name="Mikhailova N."/>
            <person name="Ye Q."/>
            <person name="Zhou J."/>
            <person name="Richardson P."/>
            <person name="Fields M.W."/>
        </authorList>
    </citation>
    <scope>NUCLEOTIDE SEQUENCE [LARGE SCALE GENOMIC DNA]</scope>
    <source>
        <strain evidence="3">QYMF</strain>
    </source>
</reference>
<keyword evidence="3" id="KW-1185">Reference proteome</keyword>
<protein>
    <recommendedName>
        <fullName evidence="4">DUF1294 domain-containing protein</fullName>
    </recommendedName>
</protein>
<keyword evidence="1" id="KW-1133">Transmembrane helix</keyword>
<dbReference type="KEGG" id="amt:Amet_3573"/>
<evidence type="ECO:0000313" key="3">
    <source>
        <dbReference type="Proteomes" id="UP000001572"/>
    </source>
</evidence>
<proteinExistence type="predicted"/>
<dbReference type="eggNOG" id="COG3326">
    <property type="taxonomic scope" value="Bacteria"/>
</dbReference>
<dbReference type="AlphaFoldDB" id="A6TU27"/>
<evidence type="ECO:0008006" key="4">
    <source>
        <dbReference type="Google" id="ProtNLM"/>
    </source>
</evidence>
<dbReference type="RefSeq" id="WP_012064655.1">
    <property type="nucleotide sequence ID" value="NC_009633.1"/>
</dbReference>
<dbReference type="OrthoDB" id="1698854at2"/>
<sequence length="103" mass="11788">MIKEFASAYSTSEIIYGSYLLLINFSSFILVFIDKRKAEKKEWRIKEVSLLLMALAGGGAGVLIGMVLLKHKTHKKKFTMGIPCIYLLNQIMHLLIYYSLRQS</sequence>
<feature type="transmembrane region" description="Helical" evidence="1">
    <location>
        <begin position="45"/>
        <end position="68"/>
    </location>
</feature>
<dbReference type="STRING" id="293826.Amet_3573"/>
<organism evidence="2 3">
    <name type="scientific">Alkaliphilus metalliredigens (strain QYMF)</name>
    <dbReference type="NCBI Taxonomy" id="293826"/>
    <lineage>
        <taxon>Bacteria</taxon>
        <taxon>Bacillati</taxon>
        <taxon>Bacillota</taxon>
        <taxon>Clostridia</taxon>
        <taxon>Peptostreptococcales</taxon>
        <taxon>Natronincolaceae</taxon>
        <taxon>Alkaliphilus</taxon>
    </lineage>
</organism>
<dbReference type="HOGENOM" id="CLU_091970_3_0_9"/>
<dbReference type="EMBL" id="CP000724">
    <property type="protein sequence ID" value="ABR49695.1"/>
    <property type="molecule type" value="Genomic_DNA"/>
</dbReference>
<name>A6TU27_ALKMQ</name>
<dbReference type="Proteomes" id="UP000001572">
    <property type="component" value="Chromosome"/>
</dbReference>
<feature type="transmembrane region" description="Helical" evidence="1">
    <location>
        <begin position="14"/>
        <end position="33"/>
    </location>
</feature>
<dbReference type="InterPro" id="IPR010718">
    <property type="entry name" value="DUF1294"/>
</dbReference>